<organism evidence="2 3">
    <name type="scientific">Rhamnusium bicolor</name>
    <dbReference type="NCBI Taxonomy" id="1586634"/>
    <lineage>
        <taxon>Eukaryota</taxon>
        <taxon>Metazoa</taxon>
        <taxon>Ecdysozoa</taxon>
        <taxon>Arthropoda</taxon>
        <taxon>Hexapoda</taxon>
        <taxon>Insecta</taxon>
        <taxon>Pterygota</taxon>
        <taxon>Neoptera</taxon>
        <taxon>Endopterygota</taxon>
        <taxon>Coleoptera</taxon>
        <taxon>Polyphaga</taxon>
        <taxon>Cucujiformia</taxon>
        <taxon>Chrysomeloidea</taxon>
        <taxon>Cerambycidae</taxon>
        <taxon>Lepturinae</taxon>
        <taxon>Rhagiini</taxon>
        <taxon>Rhamnusium</taxon>
    </lineage>
</organism>
<comment type="caution">
    <text evidence="2">The sequence shown here is derived from an EMBL/GenBank/DDBJ whole genome shotgun (WGS) entry which is preliminary data.</text>
</comment>
<sequence>MLGEIDKVGHKSLSAYLIPEKYDIVVQATKQLCESIKSDNTKRPEFGISSLALKIGYALRKCVSIERGTALRPGNIKINESLLSFLHLMDMEWSIRISSNALSSLYKRKINSTHLLPITNDLVKLTSYIDNCISQTKAMLLKNRNNSNWTHLATLTLARIILFNKRRSGEASRLKMSDYISRPSWKEQNTQEIIESLTPIEKETGRKFSFGGNRRQKRQKGANDSNT</sequence>
<proteinExistence type="predicted"/>
<accession>A0AAV8XE15</accession>
<protein>
    <submittedName>
        <fullName evidence="2">Uncharacterized protein</fullName>
    </submittedName>
</protein>
<dbReference type="AlphaFoldDB" id="A0AAV8XE15"/>
<dbReference type="EMBL" id="JANEYF010003330">
    <property type="protein sequence ID" value="KAJ8937233.1"/>
    <property type="molecule type" value="Genomic_DNA"/>
</dbReference>
<reference evidence="2" key="1">
    <citation type="journal article" date="2023" name="Insect Mol. Biol.">
        <title>Genome sequencing provides insights into the evolution of gene families encoding plant cell wall-degrading enzymes in longhorned beetles.</title>
        <authorList>
            <person name="Shin N.R."/>
            <person name="Okamura Y."/>
            <person name="Kirsch R."/>
            <person name="Pauchet Y."/>
        </authorList>
    </citation>
    <scope>NUCLEOTIDE SEQUENCE</scope>
    <source>
        <strain evidence="2">RBIC_L_NR</strain>
    </source>
</reference>
<evidence type="ECO:0000256" key="1">
    <source>
        <dbReference type="SAM" id="MobiDB-lite"/>
    </source>
</evidence>
<gene>
    <name evidence="2" type="ORF">NQ314_011988</name>
</gene>
<feature type="region of interest" description="Disordered" evidence="1">
    <location>
        <begin position="204"/>
        <end position="227"/>
    </location>
</feature>
<keyword evidence="3" id="KW-1185">Reference proteome</keyword>
<name>A0AAV8XE15_9CUCU</name>
<evidence type="ECO:0000313" key="3">
    <source>
        <dbReference type="Proteomes" id="UP001162156"/>
    </source>
</evidence>
<dbReference type="PANTHER" id="PTHR33480">
    <property type="entry name" value="SET DOMAIN-CONTAINING PROTEIN-RELATED"/>
    <property type="match status" value="1"/>
</dbReference>
<dbReference type="Proteomes" id="UP001162156">
    <property type="component" value="Unassembled WGS sequence"/>
</dbReference>
<evidence type="ECO:0000313" key="2">
    <source>
        <dbReference type="EMBL" id="KAJ8937233.1"/>
    </source>
</evidence>